<evidence type="ECO:0000313" key="3">
    <source>
        <dbReference type="Proteomes" id="UP000031473"/>
    </source>
</evidence>
<keyword evidence="3" id="KW-1185">Reference proteome</keyword>
<keyword evidence="1" id="KW-1133">Transmembrane helix</keyword>
<keyword evidence="1" id="KW-0472">Membrane</keyword>
<proteinExistence type="predicted"/>
<gene>
    <name evidence="2" type="ORF">OA86_00245</name>
</gene>
<evidence type="ECO:0000256" key="1">
    <source>
        <dbReference type="SAM" id="Phobius"/>
    </source>
</evidence>
<evidence type="ECO:0000313" key="2">
    <source>
        <dbReference type="EMBL" id="KIA90374.1"/>
    </source>
</evidence>
<dbReference type="EMBL" id="JSYL01000001">
    <property type="protein sequence ID" value="KIA90374.1"/>
    <property type="molecule type" value="Genomic_DNA"/>
</dbReference>
<feature type="transmembrane region" description="Helical" evidence="1">
    <location>
        <begin position="12"/>
        <end position="29"/>
    </location>
</feature>
<name>A0A0C1FR50_9FLAO</name>
<reference evidence="2 3" key="1">
    <citation type="submission" date="2014-10" db="EMBL/GenBank/DDBJ databases">
        <title>Kaistella jeonii genome.</title>
        <authorList>
            <person name="Clayton J.T."/>
            <person name="Newman J.D."/>
        </authorList>
    </citation>
    <scope>NUCLEOTIDE SEQUENCE [LARGE SCALE GENOMIC DNA]</scope>
    <source>
        <strain evidence="2 3">DSM 17048</strain>
    </source>
</reference>
<accession>A0A0C1FR50</accession>
<protein>
    <submittedName>
        <fullName evidence="2">Uncharacterized protein</fullName>
    </submittedName>
</protein>
<comment type="caution">
    <text evidence="2">The sequence shown here is derived from an EMBL/GenBank/DDBJ whole genome shotgun (WGS) entry which is preliminary data.</text>
</comment>
<dbReference type="STRING" id="266749.SAMN05421876_101490"/>
<dbReference type="AlphaFoldDB" id="A0A0C1FR50"/>
<organism evidence="2 3">
    <name type="scientific">Kaistella jeonii</name>
    <dbReference type="NCBI Taxonomy" id="266749"/>
    <lineage>
        <taxon>Bacteria</taxon>
        <taxon>Pseudomonadati</taxon>
        <taxon>Bacteroidota</taxon>
        <taxon>Flavobacteriia</taxon>
        <taxon>Flavobacteriales</taxon>
        <taxon>Weeksellaceae</taxon>
        <taxon>Chryseobacterium group</taxon>
        <taxon>Kaistella</taxon>
    </lineage>
</organism>
<sequence>MDYKFLEKKENFFLALSFWVFTRYFLKFINDIFAFHKQINMSNLEKHLISAEQTKVLAEEYIKSNYAEINKKRPESKPDSKMYSIDLDVLQEYLQLISDEMEKRGVKNKGVKVSLGKYSEYSKDPKLKPEYLGYQMIFFSPTDLGRGQSENRNAIDEMDAASNMDEIPDLNYMNITPPY</sequence>
<keyword evidence="1" id="KW-0812">Transmembrane</keyword>
<dbReference type="Proteomes" id="UP000031473">
    <property type="component" value="Unassembled WGS sequence"/>
</dbReference>